<reference evidence="1" key="1">
    <citation type="submission" date="2022-09" db="EMBL/GenBank/DDBJ databases">
        <title>A Global Phylogenomic Analysis of the Shiitake Genus Lentinula.</title>
        <authorList>
            <consortium name="DOE Joint Genome Institute"/>
            <person name="Sierra-Patev S."/>
            <person name="Min B."/>
            <person name="Naranjo-Ortiz M."/>
            <person name="Looney B."/>
            <person name="Konkel Z."/>
            <person name="Slot J.C."/>
            <person name="Sakamoto Y."/>
            <person name="Steenwyk J.L."/>
            <person name="Rokas A."/>
            <person name="Carro J."/>
            <person name="Camarero S."/>
            <person name="Ferreira P."/>
            <person name="Molpeceres G."/>
            <person name="Ruiz-Duenas F.J."/>
            <person name="Serrano A."/>
            <person name="Henrissat B."/>
            <person name="Drula E."/>
            <person name="Hughes K.W."/>
            <person name="Mata J.L."/>
            <person name="Ishikawa N.K."/>
            <person name="Vargas-Isla R."/>
            <person name="Ushijima S."/>
            <person name="Smith C.A."/>
            <person name="Ahrendt S."/>
            <person name="Andreopoulos W."/>
            <person name="He G."/>
            <person name="Labutti K."/>
            <person name="Lipzen A."/>
            <person name="Ng V."/>
            <person name="Riley R."/>
            <person name="Sandor L."/>
            <person name="Barry K."/>
            <person name="Martinez A.T."/>
            <person name="Xiao Y."/>
            <person name="Gibbons J.G."/>
            <person name="Terashima K."/>
            <person name="Grigoriev I.V."/>
            <person name="Hibbett D.S."/>
        </authorList>
    </citation>
    <scope>NUCLEOTIDE SEQUENCE</scope>
    <source>
        <strain evidence="1">TMI1499</strain>
    </source>
</reference>
<name>A0ACC1U838_9AGAR</name>
<protein>
    <submittedName>
        <fullName evidence="1">Uncharacterized protein</fullName>
    </submittedName>
</protein>
<organism evidence="1 2">
    <name type="scientific">Lentinula aff. lateritia</name>
    <dbReference type="NCBI Taxonomy" id="2804960"/>
    <lineage>
        <taxon>Eukaryota</taxon>
        <taxon>Fungi</taxon>
        <taxon>Dikarya</taxon>
        <taxon>Basidiomycota</taxon>
        <taxon>Agaricomycotina</taxon>
        <taxon>Agaricomycetes</taxon>
        <taxon>Agaricomycetidae</taxon>
        <taxon>Agaricales</taxon>
        <taxon>Marasmiineae</taxon>
        <taxon>Omphalotaceae</taxon>
        <taxon>Lentinula</taxon>
    </lineage>
</organism>
<proteinExistence type="predicted"/>
<comment type="caution">
    <text evidence="1">The sequence shown here is derived from an EMBL/GenBank/DDBJ whole genome shotgun (WGS) entry which is preliminary data.</text>
</comment>
<keyword evidence="2" id="KW-1185">Reference proteome</keyword>
<dbReference type="Proteomes" id="UP001163835">
    <property type="component" value="Unassembled WGS sequence"/>
</dbReference>
<sequence>MGIQDIWNFIKPTAITMKLADYTLENRNASDLVCRIGIDAQALLRGFRAVDPSTVFIQTYDFLCHLCRAPAADFIFVYTSPESGVNVDELEQFKELLKAFSYHIHVTEAEVNAELSAMSNFGLIKAILTNDGNIFPFGANCVLSLNRNLMVNSAESSPTSFVVDVYCARTIQERLGISKEGFILIALIVGSDYNEGIHGIGMMTAIALAKCGYGEALLRNYHQFSQSSHLLDSSFVELNCSIADEIESNSRHYLRRQSPQRAHAFLDAHFPSSDTLRTLKMFSEPITDLSPSSGPQVGSKWVYNIPHPPKIAAFCRKYFRWSSELVNQKFRSELYAGVIIRMLCSKYVVYNPVNGEILVPLVQSHFDLDHSGRPYAFTLSTTIGGKNPPSVHGKELHEAIDVDFSTSFFTQVAGLVCSDEQMIRVAIPAPILAVALRLRL</sequence>
<evidence type="ECO:0000313" key="2">
    <source>
        <dbReference type="Proteomes" id="UP001163835"/>
    </source>
</evidence>
<dbReference type="EMBL" id="MU795006">
    <property type="protein sequence ID" value="KAJ3812983.1"/>
    <property type="molecule type" value="Genomic_DNA"/>
</dbReference>
<evidence type="ECO:0000313" key="1">
    <source>
        <dbReference type="EMBL" id="KAJ3812983.1"/>
    </source>
</evidence>
<gene>
    <name evidence="1" type="ORF">F5876DRAFT_63521</name>
</gene>
<accession>A0ACC1U838</accession>